<dbReference type="GeneID" id="7443847"/>
<dbReference type="HOGENOM" id="CLU_621881_0_0_1"/>
<protein>
    <recommendedName>
        <fullName evidence="5">Sulfotransferase domain-containing protein</fullName>
    </recommendedName>
</protein>
<organism evidence="3 4">
    <name type="scientific">Thalassiosira pseudonana</name>
    <name type="common">Marine diatom</name>
    <name type="synonym">Cyclotella nana</name>
    <dbReference type="NCBI Taxonomy" id="35128"/>
    <lineage>
        <taxon>Eukaryota</taxon>
        <taxon>Sar</taxon>
        <taxon>Stramenopiles</taxon>
        <taxon>Ochrophyta</taxon>
        <taxon>Bacillariophyta</taxon>
        <taxon>Coscinodiscophyceae</taxon>
        <taxon>Thalassiosirophycidae</taxon>
        <taxon>Thalassiosirales</taxon>
        <taxon>Thalassiosiraceae</taxon>
        <taxon>Thalassiosira</taxon>
    </lineage>
</organism>
<feature type="compositionally biased region" description="Low complexity" evidence="1">
    <location>
        <begin position="119"/>
        <end position="136"/>
    </location>
</feature>
<dbReference type="KEGG" id="tps:THAPSDRAFT_4042"/>
<name>B8BWP4_THAPS</name>
<proteinExistence type="predicted"/>
<dbReference type="Proteomes" id="UP000001449">
    <property type="component" value="Chromosome 3"/>
</dbReference>
<keyword evidence="2" id="KW-0472">Membrane</keyword>
<sequence>MPSPPASSPLSSIKPTMNTRLRKRVYLLFLVCIVVFHIGILYRQNRHLIVMMLDKVSREEVLMNANNDDDDAVDSIDDEIEQLPPDQHAILMLHYHKTGFVLSRRLRTHSIQHFSKAIQQQQQQQDAASSSSSSSSLHFSIPEQKKWGSIQQPRWFDEGTKCPMYYRLEKGVINVQESPDLYCGVEELERIFLNEALEDVEYDADAATTKATTTFHEEQNDHEHNNGNDKNEVEQTIDNIIEGGDFSRVGTKIIHFVRNPYSMALSNYYYHAQIPTPEPWVNKHDPCHLQYDNSNTTLKDLLFPTLSIETTKVILTPQNFDDISQLCSSLYQTIPSLKDAKFKGHLQQLDPIDGLKLSTAHMMIRGGGVLLMPGGDILRMANNIVKLKQLQEYVTEQQQQHENGVKRNKPFTVVTVSMDDFLTDPIQFITTYLTFLTGDNYEQHLCPNEGAKVCQKRMKSIAKSFEQSYNNIKGVGQKHVTTGKHENRAELLEALRGDGLFGPILDRIELLVEEALEESRDSSRK</sequence>
<evidence type="ECO:0008006" key="5">
    <source>
        <dbReference type="Google" id="ProtNLM"/>
    </source>
</evidence>
<dbReference type="AlphaFoldDB" id="B8BWP4"/>
<evidence type="ECO:0000313" key="4">
    <source>
        <dbReference type="Proteomes" id="UP000001449"/>
    </source>
</evidence>
<evidence type="ECO:0000313" key="3">
    <source>
        <dbReference type="EMBL" id="EED94071.1"/>
    </source>
</evidence>
<dbReference type="RefSeq" id="XP_002288635.1">
    <property type="nucleotide sequence ID" value="XM_002288599.1"/>
</dbReference>
<keyword evidence="2" id="KW-0812">Transmembrane</keyword>
<dbReference type="EMBL" id="CM000640">
    <property type="protein sequence ID" value="EED94071.1"/>
    <property type="molecule type" value="Genomic_DNA"/>
</dbReference>
<accession>B8BWP4</accession>
<feature type="region of interest" description="Disordered" evidence="1">
    <location>
        <begin position="117"/>
        <end position="137"/>
    </location>
</feature>
<dbReference type="PaxDb" id="35128-Thaps4042"/>
<keyword evidence="4" id="KW-1185">Reference proteome</keyword>
<feature type="transmembrane region" description="Helical" evidence="2">
    <location>
        <begin position="25"/>
        <end position="42"/>
    </location>
</feature>
<evidence type="ECO:0000256" key="1">
    <source>
        <dbReference type="SAM" id="MobiDB-lite"/>
    </source>
</evidence>
<reference evidence="3 4" key="2">
    <citation type="journal article" date="2008" name="Nature">
        <title>The Phaeodactylum genome reveals the evolutionary history of diatom genomes.</title>
        <authorList>
            <person name="Bowler C."/>
            <person name="Allen A.E."/>
            <person name="Badger J.H."/>
            <person name="Grimwood J."/>
            <person name="Jabbari K."/>
            <person name="Kuo A."/>
            <person name="Maheswari U."/>
            <person name="Martens C."/>
            <person name="Maumus F."/>
            <person name="Otillar R.P."/>
            <person name="Rayko E."/>
            <person name="Salamov A."/>
            <person name="Vandepoele K."/>
            <person name="Beszteri B."/>
            <person name="Gruber A."/>
            <person name="Heijde M."/>
            <person name="Katinka M."/>
            <person name="Mock T."/>
            <person name="Valentin K."/>
            <person name="Verret F."/>
            <person name="Berges J.A."/>
            <person name="Brownlee C."/>
            <person name="Cadoret J.P."/>
            <person name="Chiovitti A."/>
            <person name="Choi C.J."/>
            <person name="Coesel S."/>
            <person name="De Martino A."/>
            <person name="Detter J.C."/>
            <person name="Durkin C."/>
            <person name="Falciatore A."/>
            <person name="Fournet J."/>
            <person name="Haruta M."/>
            <person name="Huysman M.J."/>
            <person name="Jenkins B.D."/>
            <person name="Jiroutova K."/>
            <person name="Jorgensen R.E."/>
            <person name="Joubert Y."/>
            <person name="Kaplan A."/>
            <person name="Kroger N."/>
            <person name="Kroth P.G."/>
            <person name="La Roche J."/>
            <person name="Lindquist E."/>
            <person name="Lommer M."/>
            <person name="Martin-Jezequel V."/>
            <person name="Lopez P.J."/>
            <person name="Lucas S."/>
            <person name="Mangogna M."/>
            <person name="McGinnis K."/>
            <person name="Medlin L.K."/>
            <person name="Montsant A."/>
            <person name="Oudot-Le Secq M.P."/>
            <person name="Napoli C."/>
            <person name="Obornik M."/>
            <person name="Parker M.S."/>
            <person name="Petit J.L."/>
            <person name="Porcel B.M."/>
            <person name="Poulsen N."/>
            <person name="Robison M."/>
            <person name="Rychlewski L."/>
            <person name="Rynearson T.A."/>
            <person name="Schmutz J."/>
            <person name="Shapiro H."/>
            <person name="Siaut M."/>
            <person name="Stanley M."/>
            <person name="Sussman M.R."/>
            <person name="Taylor A.R."/>
            <person name="Vardi A."/>
            <person name="von Dassow P."/>
            <person name="Vyverman W."/>
            <person name="Willis A."/>
            <person name="Wyrwicz L.S."/>
            <person name="Rokhsar D.S."/>
            <person name="Weissenbach J."/>
            <person name="Armbrust E.V."/>
            <person name="Green B.R."/>
            <person name="Van de Peer Y."/>
            <person name="Grigoriev I.V."/>
        </authorList>
    </citation>
    <scope>NUCLEOTIDE SEQUENCE [LARGE SCALE GENOMIC DNA]</scope>
    <source>
        <strain evidence="3 4">CCMP1335</strain>
    </source>
</reference>
<keyword evidence="2" id="KW-1133">Transmembrane helix</keyword>
<reference evidence="3 4" key="1">
    <citation type="journal article" date="2004" name="Science">
        <title>The genome of the diatom Thalassiosira pseudonana: ecology, evolution, and metabolism.</title>
        <authorList>
            <person name="Armbrust E.V."/>
            <person name="Berges J.A."/>
            <person name="Bowler C."/>
            <person name="Green B.R."/>
            <person name="Martinez D."/>
            <person name="Putnam N.H."/>
            <person name="Zhou S."/>
            <person name="Allen A.E."/>
            <person name="Apt K.E."/>
            <person name="Bechner M."/>
            <person name="Brzezinski M.A."/>
            <person name="Chaal B.K."/>
            <person name="Chiovitti A."/>
            <person name="Davis A.K."/>
            <person name="Demarest M.S."/>
            <person name="Detter J.C."/>
            <person name="Glavina T."/>
            <person name="Goodstein D."/>
            <person name="Hadi M.Z."/>
            <person name="Hellsten U."/>
            <person name="Hildebrand M."/>
            <person name="Jenkins B.D."/>
            <person name="Jurka J."/>
            <person name="Kapitonov V.V."/>
            <person name="Kroger N."/>
            <person name="Lau W.W."/>
            <person name="Lane T.W."/>
            <person name="Larimer F.W."/>
            <person name="Lippmeier J.C."/>
            <person name="Lucas S."/>
            <person name="Medina M."/>
            <person name="Montsant A."/>
            <person name="Obornik M."/>
            <person name="Parker M.S."/>
            <person name="Palenik B."/>
            <person name="Pazour G.J."/>
            <person name="Richardson P.M."/>
            <person name="Rynearson T.A."/>
            <person name="Saito M.A."/>
            <person name="Schwartz D.C."/>
            <person name="Thamatrakoln K."/>
            <person name="Valentin K."/>
            <person name="Vardi A."/>
            <person name="Wilkerson F.P."/>
            <person name="Rokhsar D.S."/>
        </authorList>
    </citation>
    <scope>NUCLEOTIDE SEQUENCE [LARGE SCALE GENOMIC DNA]</scope>
    <source>
        <strain evidence="3 4">CCMP1335</strain>
    </source>
</reference>
<evidence type="ECO:0000256" key="2">
    <source>
        <dbReference type="SAM" id="Phobius"/>
    </source>
</evidence>
<gene>
    <name evidence="3" type="ORF">THAPSDRAFT_4042</name>
</gene>
<dbReference type="InParanoid" id="B8BWP4"/>